<evidence type="ECO:0000313" key="3">
    <source>
        <dbReference type="Proteomes" id="UP001224775"/>
    </source>
</evidence>
<keyword evidence="3" id="KW-1185">Reference proteome</keyword>
<accession>A0AAD9DHL9</accession>
<sequence length="364" mass="41603">MEDDACEIQGEHEHGLVRKDDEGEVREELEGDDDEGDVQEEEGGDEEEVCTDDSIYAPGRESSAEVSTDENRSDDSMDTHDIVLDISDDERLQALFDKCSSQDQQEEQQHSCCDDDEPRDEGDVRYDSSSHTMNNDNAESEFFVKKESPLSDEILALWQRRQRLKRKLQIDGPIRETSAPASMKMLGTSQMEVGGGRNEENMRSLELEAHLIDTHSDRKMAKMEIMTAEEKEREDLLYDLWLQDCLLMAGEEPQDGYDNLGWYSVTTQREDGEADLEYMDTSAMHVATEDDAIVDKSNRWLDGIGNAALFIFAPDLFFIQQMNESSLQAQYHPTSNKEDGEQDSGQKQGWFKKMFTNEGRRKDQ</sequence>
<name>A0AAD9DHL9_9STRA</name>
<comment type="caution">
    <text evidence="2">The sequence shown here is derived from an EMBL/GenBank/DDBJ whole genome shotgun (WGS) entry which is preliminary data.</text>
</comment>
<feature type="region of interest" description="Disordered" evidence="1">
    <location>
        <begin position="99"/>
        <end position="140"/>
    </location>
</feature>
<feature type="compositionally biased region" description="Acidic residues" evidence="1">
    <location>
        <begin position="22"/>
        <end position="51"/>
    </location>
</feature>
<gene>
    <name evidence="2" type="ORF">QTG54_001470</name>
</gene>
<reference evidence="2" key="1">
    <citation type="submission" date="2023-06" db="EMBL/GenBank/DDBJ databases">
        <title>Survivors Of The Sea: Transcriptome response of Skeletonema marinoi to long-term dormancy.</title>
        <authorList>
            <person name="Pinder M.I.M."/>
            <person name="Kourtchenko O."/>
            <person name="Robertson E.K."/>
            <person name="Larsson T."/>
            <person name="Maumus F."/>
            <person name="Osuna-Cruz C.M."/>
            <person name="Vancaester E."/>
            <person name="Stenow R."/>
            <person name="Vandepoele K."/>
            <person name="Ploug H."/>
            <person name="Bruchert V."/>
            <person name="Godhe A."/>
            <person name="Topel M."/>
        </authorList>
    </citation>
    <scope>NUCLEOTIDE SEQUENCE</scope>
    <source>
        <strain evidence="2">R05AC</strain>
    </source>
</reference>
<dbReference type="AlphaFoldDB" id="A0AAD9DHL9"/>
<feature type="region of interest" description="Disordered" evidence="1">
    <location>
        <begin position="1"/>
        <end position="82"/>
    </location>
</feature>
<dbReference type="EMBL" id="JATAAI010000002">
    <property type="protein sequence ID" value="KAK1747507.1"/>
    <property type="molecule type" value="Genomic_DNA"/>
</dbReference>
<dbReference type="Proteomes" id="UP001224775">
    <property type="component" value="Unassembled WGS sequence"/>
</dbReference>
<proteinExistence type="predicted"/>
<evidence type="ECO:0000313" key="2">
    <source>
        <dbReference type="EMBL" id="KAK1747507.1"/>
    </source>
</evidence>
<evidence type="ECO:0000256" key="1">
    <source>
        <dbReference type="SAM" id="MobiDB-lite"/>
    </source>
</evidence>
<feature type="compositionally biased region" description="Basic and acidic residues" evidence="1">
    <location>
        <begin position="9"/>
        <end position="21"/>
    </location>
</feature>
<feature type="compositionally biased region" description="Basic and acidic residues" evidence="1">
    <location>
        <begin position="69"/>
        <end position="82"/>
    </location>
</feature>
<protein>
    <submittedName>
        <fullName evidence="2">Uncharacterized protein</fullName>
    </submittedName>
</protein>
<feature type="region of interest" description="Disordered" evidence="1">
    <location>
        <begin position="329"/>
        <end position="364"/>
    </location>
</feature>
<organism evidence="2 3">
    <name type="scientific">Skeletonema marinoi</name>
    <dbReference type="NCBI Taxonomy" id="267567"/>
    <lineage>
        <taxon>Eukaryota</taxon>
        <taxon>Sar</taxon>
        <taxon>Stramenopiles</taxon>
        <taxon>Ochrophyta</taxon>
        <taxon>Bacillariophyta</taxon>
        <taxon>Coscinodiscophyceae</taxon>
        <taxon>Thalassiosirophycidae</taxon>
        <taxon>Thalassiosirales</taxon>
        <taxon>Skeletonemataceae</taxon>
        <taxon>Skeletonema</taxon>
        <taxon>Skeletonema marinoi-dohrnii complex</taxon>
    </lineage>
</organism>